<proteinExistence type="predicted"/>
<dbReference type="EMBL" id="JAGMWT010000004">
    <property type="protein sequence ID" value="KAH7130355.1"/>
    <property type="molecule type" value="Genomic_DNA"/>
</dbReference>
<accession>A0A9P9ITB5</accession>
<protein>
    <submittedName>
        <fullName evidence="1">Uncharacterized protein</fullName>
    </submittedName>
</protein>
<sequence>MASPNLPILLLQRSALQIGFGAPAHTDGVTVTSIHRASFTVRSMIDGARARQRRLHVWLSRRFATVDIGKPLRTNGRMDHFLLRVHDVEGFKKADRAKEAALDKGHSHEVIPKTWSLHCASCGPGTIITGDRSRRIITCGRPGMTDIDRIRHKRADGVWMGSSEWARLQSRAQIGQRRTQTGFLRKGDVVSRNDCVGIQLDMFMKEVQGGVVAWQMSLGRWRDKR</sequence>
<gene>
    <name evidence="1" type="ORF">B0J11DRAFT_504146</name>
</gene>
<comment type="caution">
    <text evidence="1">The sequence shown here is derived from an EMBL/GenBank/DDBJ whole genome shotgun (WGS) entry which is preliminary data.</text>
</comment>
<organism evidence="1 2">
    <name type="scientific">Dendryphion nanum</name>
    <dbReference type="NCBI Taxonomy" id="256645"/>
    <lineage>
        <taxon>Eukaryota</taxon>
        <taxon>Fungi</taxon>
        <taxon>Dikarya</taxon>
        <taxon>Ascomycota</taxon>
        <taxon>Pezizomycotina</taxon>
        <taxon>Dothideomycetes</taxon>
        <taxon>Pleosporomycetidae</taxon>
        <taxon>Pleosporales</taxon>
        <taxon>Torulaceae</taxon>
        <taxon>Dendryphion</taxon>
    </lineage>
</organism>
<reference evidence="1" key="1">
    <citation type="journal article" date="2021" name="Nat. Commun.">
        <title>Genetic determinants of endophytism in the Arabidopsis root mycobiome.</title>
        <authorList>
            <person name="Mesny F."/>
            <person name="Miyauchi S."/>
            <person name="Thiergart T."/>
            <person name="Pickel B."/>
            <person name="Atanasova L."/>
            <person name="Karlsson M."/>
            <person name="Huettel B."/>
            <person name="Barry K.W."/>
            <person name="Haridas S."/>
            <person name="Chen C."/>
            <person name="Bauer D."/>
            <person name="Andreopoulos W."/>
            <person name="Pangilinan J."/>
            <person name="LaButti K."/>
            <person name="Riley R."/>
            <person name="Lipzen A."/>
            <person name="Clum A."/>
            <person name="Drula E."/>
            <person name="Henrissat B."/>
            <person name="Kohler A."/>
            <person name="Grigoriev I.V."/>
            <person name="Martin F.M."/>
            <person name="Hacquard S."/>
        </authorList>
    </citation>
    <scope>NUCLEOTIDE SEQUENCE</scope>
    <source>
        <strain evidence="1">MPI-CAGE-CH-0243</strain>
    </source>
</reference>
<dbReference type="AlphaFoldDB" id="A0A9P9ITB5"/>
<evidence type="ECO:0000313" key="1">
    <source>
        <dbReference type="EMBL" id="KAH7130355.1"/>
    </source>
</evidence>
<name>A0A9P9ITB5_9PLEO</name>
<dbReference type="Proteomes" id="UP000700596">
    <property type="component" value="Unassembled WGS sequence"/>
</dbReference>
<evidence type="ECO:0000313" key="2">
    <source>
        <dbReference type="Proteomes" id="UP000700596"/>
    </source>
</evidence>
<keyword evidence="2" id="KW-1185">Reference proteome</keyword>